<gene>
    <name evidence="2" type="ORF">C1706_09220</name>
</gene>
<keyword evidence="1" id="KW-1133">Transmembrane helix</keyword>
<comment type="caution">
    <text evidence="2">The sequence shown here is derived from an EMBL/GenBank/DDBJ whole genome shotgun (WGS) entry which is preliminary data.</text>
</comment>
<feature type="transmembrane region" description="Helical" evidence="1">
    <location>
        <begin position="68"/>
        <end position="85"/>
    </location>
</feature>
<keyword evidence="3" id="KW-1185">Reference proteome</keyword>
<organism evidence="2 3">
    <name type="scientific">Propioniciclava flava</name>
    <dbReference type="NCBI Taxonomy" id="2072026"/>
    <lineage>
        <taxon>Bacteria</taxon>
        <taxon>Bacillati</taxon>
        <taxon>Actinomycetota</taxon>
        <taxon>Actinomycetes</taxon>
        <taxon>Propionibacteriales</taxon>
        <taxon>Propionibacteriaceae</taxon>
        <taxon>Propioniciclava</taxon>
    </lineage>
</organism>
<keyword evidence="1" id="KW-0472">Membrane</keyword>
<dbReference type="RefSeq" id="WP_129458961.1">
    <property type="nucleotide sequence ID" value="NZ_PPCV01000006.1"/>
</dbReference>
<evidence type="ECO:0000313" key="3">
    <source>
        <dbReference type="Proteomes" id="UP000290624"/>
    </source>
</evidence>
<accession>A0A4Q2EFI6</accession>
<keyword evidence="1" id="KW-0812">Transmembrane</keyword>
<name>A0A4Q2EFI6_9ACTN</name>
<dbReference type="EMBL" id="PPCV01000006">
    <property type="protein sequence ID" value="RXW31743.1"/>
    <property type="molecule type" value="Genomic_DNA"/>
</dbReference>
<protein>
    <submittedName>
        <fullName evidence="2">Uncharacterized protein</fullName>
    </submittedName>
</protein>
<proteinExistence type="predicted"/>
<dbReference type="AlphaFoldDB" id="A0A4Q2EFI6"/>
<reference evidence="2 3" key="1">
    <citation type="submission" date="2018-01" db="EMBL/GenBank/DDBJ databases">
        <title>Lactibacter flavus gen. nov., sp. nov., a novel bacterium of the family Propionibacteriaceae isolated from raw milk and dairy products.</title>
        <authorList>
            <person name="Wenning M."/>
            <person name="Breitenwieser F."/>
            <person name="Huptas C."/>
            <person name="von Neubeck M."/>
            <person name="Busse H.-J."/>
            <person name="Scherer S."/>
        </authorList>
    </citation>
    <scope>NUCLEOTIDE SEQUENCE [LARGE SCALE GENOMIC DNA]</scope>
    <source>
        <strain evidence="2 3">VG341</strain>
    </source>
</reference>
<evidence type="ECO:0000256" key="1">
    <source>
        <dbReference type="SAM" id="Phobius"/>
    </source>
</evidence>
<evidence type="ECO:0000313" key="2">
    <source>
        <dbReference type="EMBL" id="RXW31743.1"/>
    </source>
</evidence>
<dbReference type="Proteomes" id="UP000290624">
    <property type="component" value="Unassembled WGS sequence"/>
</dbReference>
<sequence length="101" mass="10563">MGLTAPTENVLRNIIAAATLTMVLCPLVGPTIAACLPPAWGIVASLVGIRYDGVEPWALPVSQTTAPFAAYALVSLAAAGVYVVLTRTRPVFDTWISPLRA</sequence>